<dbReference type="EMBL" id="BMAV01026490">
    <property type="protein sequence ID" value="GFS50847.1"/>
    <property type="molecule type" value="Genomic_DNA"/>
</dbReference>
<evidence type="ECO:0000313" key="3">
    <source>
        <dbReference type="Proteomes" id="UP000886998"/>
    </source>
</evidence>
<feature type="signal peptide" evidence="1">
    <location>
        <begin position="1"/>
        <end position="21"/>
    </location>
</feature>
<sequence length="153" mass="17127">MRSLVMTVFAWSGLWSSPTLTACTKTGTPFSNRLVRDTFLPVNGHHPPMNSCRFLTFHCQKSDLTLRCSSIVEFCNANAILSSYGLPHHLDAAFYKSHCSLLRMRATAHDPIPVKASNGIPRCLSTFSPGRICKYLTVSFLCRFVPFSFDHPL</sequence>
<accession>A0A8X6K099</accession>
<feature type="chain" id="PRO_5036490333" description="Secreted protein" evidence="1">
    <location>
        <begin position="22"/>
        <end position="153"/>
    </location>
</feature>
<evidence type="ECO:0008006" key="4">
    <source>
        <dbReference type="Google" id="ProtNLM"/>
    </source>
</evidence>
<comment type="caution">
    <text evidence="2">The sequence shown here is derived from an EMBL/GenBank/DDBJ whole genome shotgun (WGS) entry which is preliminary data.</text>
</comment>
<dbReference type="PROSITE" id="PS51257">
    <property type="entry name" value="PROKAR_LIPOPROTEIN"/>
    <property type="match status" value="1"/>
</dbReference>
<dbReference type="AlphaFoldDB" id="A0A8X6K099"/>
<dbReference type="Proteomes" id="UP000886998">
    <property type="component" value="Unassembled WGS sequence"/>
</dbReference>
<evidence type="ECO:0000256" key="1">
    <source>
        <dbReference type="SAM" id="SignalP"/>
    </source>
</evidence>
<evidence type="ECO:0000313" key="2">
    <source>
        <dbReference type="EMBL" id="GFS50847.1"/>
    </source>
</evidence>
<gene>
    <name evidence="2" type="ORF">TNIN_136641</name>
</gene>
<reference evidence="2" key="1">
    <citation type="submission" date="2020-08" db="EMBL/GenBank/DDBJ databases">
        <title>Multicomponent nature underlies the extraordinary mechanical properties of spider dragline silk.</title>
        <authorList>
            <person name="Kono N."/>
            <person name="Nakamura H."/>
            <person name="Mori M."/>
            <person name="Yoshida Y."/>
            <person name="Ohtoshi R."/>
            <person name="Malay A.D."/>
            <person name="Moran D.A.P."/>
            <person name="Tomita M."/>
            <person name="Numata K."/>
            <person name="Arakawa K."/>
        </authorList>
    </citation>
    <scope>NUCLEOTIDE SEQUENCE</scope>
</reference>
<name>A0A8X6K099_9ARAC</name>
<keyword evidence="1" id="KW-0732">Signal</keyword>
<keyword evidence="3" id="KW-1185">Reference proteome</keyword>
<protein>
    <recommendedName>
        <fullName evidence="4">Secreted protein</fullName>
    </recommendedName>
</protein>
<organism evidence="2 3">
    <name type="scientific">Trichonephila inaurata madagascariensis</name>
    <dbReference type="NCBI Taxonomy" id="2747483"/>
    <lineage>
        <taxon>Eukaryota</taxon>
        <taxon>Metazoa</taxon>
        <taxon>Ecdysozoa</taxon>
        <taxon>Arthropoda</taxon>
        <taxon>Chelicerata</taxon>
        <taxon>Arachnida</taxon>
        <taxon>Araneae</taxon>
        <taxon>Araneomorphae</taxon>
        <taxon>Entelegynae</taxon>
        <taxon>Araneoidea</taxon>
        <taxon>Nephilidae</taxon>
        <taxon>Trichonephila</taxon>
        <taxon>Trichonephila inaurata</taxon>
    </lineage>
</organism>
<proteinExistence type="predicted"/>